<sequence>MAGIRATKKTAAILSCLCRQKRILNTTYTSKRLGSNDADLKKTPLYDFHIAAGGQLVPFAGWSMPVSYKEGIATEHANCRSKAVIFDVSHMLQSKIHGKDRIKFVESLTVADVEGLKENSGTLSLLLNDKGGIIDDLVLSKTDQGYVYMVTNAGCTDKDVAHIQGKLEDFKSKGQDVTFEPIHDMGLLALQGPLSARVLQAGMSHDLSQLTFMRTTVADVFGIPCRITRCGYTGEDGVEISVPASRTVELTERLLSSQETSVSMCGLGARDSLRLESGMCLYGNDIDETTTPIEATLAWTIAKRRRKQRDFPAADFILKQLKDKPERKRVGLTSKGAPPRAGASILDEAGQEIGHVTSGCPSPTLKINVAMGYVKTQHAAVGTKVKVQVRKRSIDAEVAKMPFVPSNYYTGK</sequence>
<dbReference type="FunFam" id="3.30.70.1400:FF:000001">
    <property type="entry name" value="Aminomethyltransferase"/>
    <property type="match status" value="1"/>
</dbReference>
<dbReference type="SUPFAM" id="SSF101790">
    <property type="entry name" value="Aminomethyltransferase beta-barrel domain"/>
    <property type="match status" value="1"/>
</dbReference>
<dbReference type="EnsemblMetazoa" id="XM_038204730.1">
    <property type="protein sequence ID" value="XP_038060658.1"/>
    <property type="gene ID" value="LOC119731552"/>
</dbReference>
<dbReference type="FunFam" id="4.10.1250.10:FF:000002">
    <property type="entry name" value="Aminomethyltransferase"/>
    <property type="match status" value="1"/>
</dbReference>
<keyword evidence="6 11" id="KW-0808">Transferase</keyword>
<evidence type="ECO:0000259" key="12">
    <source>
        <dbReference type="Pfam" id="PF01571"/>
    </source>
</evidence>
<dbReference type="EC" id="2.1.2.10" evidence="11"/>
<dbReference type="SUPFAM" id="SSF103025">
    <property type="entry name" value="Folate-binding domain"/>
    <property type="match status" value="1"/>
</dbReference>
<organism evidence="14 15">
    <name type="scientific">Patiria miniata</name>
    <name type="common">Bat star</name>
    <name type="synonym">Asterina miniata</name>
    <dbReference type="NCBI Taxonomy" id="46514"/>
    <lineage>
        <taxon>Eukaryota</taxon>
        <taxon>Metazoa</taxon>
        <taxon>Echinodermata</taxon>
        <taxon>Eleutherozoa</taxon>
        <taxon>Asterozoa</taxon>
        <taxon>Asteroidea</taxon>
        <taxon>Valvatacea</taxon>
        <taxon>Valvatida</taxon>
        <taxon>Asterinidae</taxon>
        <taxon>Patiria</taxon>
    </lineage>
</organism>
<evidence type="ECO:0000259" key="13">
    <source>
        <dbReference type="Pfam" id="PF08669"/>
    </source>
</evidence>
<evidence type="ECO:0000256" key="1">
    <source>
        <dbReference type="ARBA" id="ARBA00003631"/>
    </source>
</evidence>
<dbReference type="PANTHER" id="PTHR43757">
    <property type="entry name" value="AMINOMETHYLTRANSFERASE"/>
    <property type="match status" value="1"/>
</dbReference>
<keyword evidence="5 11" id="KW-0032">Aminotransferase</keyword>
<comment type="subunit">
    <text evidence="4 11">The glycine cleavage system is composed of four proteins: P, T, L and H.</text>
</comment>
<comment type="function">
    <text evidence="1 11">The glycine cleavage system catalyzes the degradation of glycine.</text>
</comment>
<dbReference type="OrthoDB" id="10263536at2759"/>
<dbReference type="InterPro" id="IPR028896">
    <property type="entry name" value="GcvT/YgfZ/DmdA"/>
</dbReference>
<dbReference type="RefSeq" id="XP_038060658.1">
    <property type="nucleotide sequence ID" value="XM_038204730.1"/>
</dbReference>
<dbReference type="OMA" id="MPVQYPA"/>
<dbReference type="Gene3D" id="2.40.30.110">
    <property type="entry name" value="Aminomethyltransferase beta-barrel domains"/>
    <property type="match status" value="1"/>
</dbReference>
<comment type="catalytic activity">
    <reaction evidence="9 11">
        <text>N(6)-[(R)-S(8)-aminomethyldihydrolipoyl]-L-lysyl-[protein] + (6S)-5,6,7,8-tetrahydrofolate = N(6)-[(R)-dihydrolipoyl]-L-lysyl-[protein] + (6R)-5,10-methylene-5,6,7,8-tetrahydrofolate + NH4(+)</text>
        <dbReference type="Rhea" id="RHEA:16945"/>
        <dbReference type="Rhea" id="RHEA-COMP:10475"/>
        <dbReference type="Rhea" id="RHEA-COMP:10492"/>
        <dbReference type="ChEBI" id="CHEBI:15636"/>
        <dbReference type="ChEBI" id="CHEBI:28938"/>
        <dbReference type="ChEBI" id="CHEBI:57453"/>
        <dbReference type="ChEBI" id="CHEBI:83100"/>
        <dbReference type="ChEBI" id="CHEBI:83143"/>
        <dbReference type="EC" id="2.1.2.10"/>
    </reaction>
</comment>
<evidence type="ECO:0000256" key="9">
    <source>
        <dbReference type="ARBA" id="ARBA00047665"/>
    </source>
</evidence>
<keyword evidence="15" id="KW-1185">Reference proteome</keyword>
<evidence type="ECO:0000256" key="11">
    <source>
        <dbReference type="RuleBase" id="RU003981"/>
    </source>
</evidence>
<keyword evidence="7 11" id="KW-0809">Transit peptide</keyword>
<evidence type="ECO:0000256" key="8">
    <source>
        <dbReference type="ARBA" id="ARBA00023128"/>
    </source>
</evidence>
<evidence type="ECO:0000256" key="7">
    <source>
        <dbReference type="ARBA" id="ARBA00022946"/>
    </source>
</evidence>
<dbReference type="PANTHER" id="PTHR43757:SF16">
    <property type="entry name" value="AMINOMETHYLTRANSFERASE, MITOCHONDRIAL"/>
    <property type="match status" value="1"/>
</dbReference>
<proteinExistence type="inferred from homology"/>
<dbReference type="GO" id="GO:0004047">
    <property type="term" value="F:aminomethyltransferase activity"/>
    <property type="evidence" value="ECO:0007669"/>
    <property type="project" value="UniProtKB-EC"/>
</dbReference>
<dbReference type="Gene3D" id="3.30.70.1400">
    <property type="entry name" value="Aminomethyltransferase beta-barrel domains"/>
    <property type="match status" value="1"/>
</dbReference>
<dbReference type="GeneID" id="119731552"/>
<dbReference type="AlphaFoldDB" id="A0A914AA64"/>
<dbReference type="GO" id="GO:0005739">
    <property type="term" value="C:mitochondrion"/>
    <property type="evidence" value="ECO:0007669"/>
    <property type="project" value="UniProtKB-SubCell"/>
</dbReference>
<dbReference type="InterPro" id="IPR006223">
    <property type="entry name" value="GcvT"/>
</dbReference>
<dbReference type="InterPro" id="IPR006222">
    <property type="entry name" value="GCVT_N"/>
</dbReference>
<dbReference type="GO" id="GO:0006546">
    <property type="term" value="P:glycine catabolic process"/>
    <property type="evidence" value="ECO:0007669"/>
    <property type="project" value="InterPro"/>
</dbReference>
<dbReference type="Gene3D" id="3.30.1360.120">
    <property type="entry name" value="Probable tRNA modification gtpase trme, domain 1"/>
    <property type="match status" value="1"/>
</dbReference>
<evidence type="ECO:0000313" key="14">
    <source>
        <dbReference type="EnsemblMetazoa" id="XP_038060658.1"/>
    </source>
</evidence>
<feature type="binding site" evidence="10">
    <location>
        <position position="239"/>
    </location>
    <ligand>
        <name>substrate</name>
    </ligand>
</feature>
<protein>
    <recommendedName>
        <fullName evidence="11">Aminomethyltransferase</fullName>
        <ecNumber evidence="11">2.1.2.10</ecNumber>
    </recommendedName>
    <alternativeName>
        <fullName evidence="11">Glycine cleavage system T protein</fullName>
    </alternativeName>
</protein>
<dbReference type="FunFam" id="2.40.30.110:FF:000002">
    <property type="entry name" value="Aminomethyltransferase"/>
    <property type="match status" value="1"/>
</dbReference>
<dbReference type="InterPro" id="IPR029043">
    <property type="entry name" value="GcvT/YgfZ_C"/>
</dbReference>
<dbReference type="PIRSF" id="PIRSF006487">
    <property type="entry name" value="GcvT"/>
    <property type="match status" value="1"/>
</dbReference>
<dbReference type="CTD" id="275"/>
<evidence type="ECO:0000256" key="6">
    <source>
        <dbReference type="ARBA" id="ARBA00022679"/>
    </source>
</evidence>
<evidence type="ECO:0000256" key="4">
    <source>
        <dbReference type="ARBA" id="ARBA00011690"/>
    </source>
</evidence>
<dbReference type="InterPro" id="IPR027266">
    <property type="entry name" value="TrmE/GcvT-like"/>
</dbReference>
<dbReference type="GO" id="GO:0008483">
    <property type="term" value="F:transaminase activity"/>
    <property type="evidence" value="ECO:0007669"/>
    <property type="project" value="UniProtKB-KW"/>
</dbReference>
<dbReference type="NCBIfam" id="TIGR00528">
    <property type="entry name" value="gcvT"/>
    <property type="match status" value="1"/>
</dbReference>
<feature type="domain" description="GCVT N-terminal" evidence="12">
    <location>
        <begin position="45"/>
        <end position="303"/>
    </location>
</feature>
<feature type="domain" description="Aminomethyltransferase C-terminal" evidence="13">
    <location>
        <begin position="327"/>
        <end position="404"/>
    </location>
</feature>
<name>A0A914AA64_PATMI</name>
<dbReference type="GO" id="GO:0005960">
    <property type="term" value="C:glycine cleavage complex"/>
    <property type="evidence" value="ECO:0007669"/>
    <property type="project" value="InterPro"/>
</dbReference>
<comment type="similarity">
    <text evidence="3 11">Belongs to the GcvT family.</text>
</comment>
<comment type="subcellular location">
    <subcellularLocation>
        <location evidence="2 11">Mitochondrion</location>
    </subcellularLocation>
</comment>
<dbReference type="NCBIfam" id="NF001567">
    <property type="entry name" value="PRK00389.1"/>
    <property type="match status" value="1"/>
</dbReference>
<evidence type="ECO:0000256" key="2">
    <source>
        <dbReference type="ARBA" id="ARBA00004173"/>
    </source>
</evidence>
<evidence type="ECO:0000313" key="15">
    <source>
        <dbReference type="Proteomes" id="UP000887568"/>
    </source>
</evidence>
<dbReference type="FunFam" id="3.30.1360.120:FF:000014">
    <property type="entry name" value="Aminomethyltransferase"/>
    <property type="match status" value="1"/>
</dbReference>
<dbReference type="InterPro" id="IPR013977">
    <property type="entry name" value="GcvT_C"/>
</dbReference>
<dbReference type="Gene3D" id="4.10.1250.10">
    <property type="entry name" value="Aminomethyltransferase fragment"/>
    <property type="match status" value="1"/>
</dbReference>
<evidence type="ECO:0000256" key="5">
    <source>
        <dbReference type="ARBA" id="ARBA00022576"/>
    </source>
</evidence>
<evidence type="ECO:0000256" key="3">
    <source>
        <dbReference type="ARBA" id="ARBA00008609"/>
    </source>
</evidence>
<dbReference type="Pfam" id="PF08669">
    <property type="entry name" value="GCV_T_C"/>
    <property type="match status" value="1"/>
</dbReference>
<reference evidence="14" key="1">
    <citation type="submission" date="2022-11" db="UniProtKB">
        <authorList>
            <consortium name="EnsemblMetazoa"/>
        </authorList>
    </citation>
    <scope>IDENTIFICATION</scope>
</reference>
<evidence type="ECO:0000256" key="10">
    <source>
        <dbReference type="PIRSR" id="PIRSR006487-1"/>
    </source>
</evidence>
<dbReference type="Pfam" id="PF01571">
    <property type="entry name" value="GCV_T"/>
    <property type="match status" value="1"/>
</dbReference>
<keyword evidence="8 11" id="KW-0496">Mitochondrion</keyword>
<dbReference type="Proteomes" id="UP000887568">
    <property type="component" value="Unplaced"/>
</dbReference>
<accession>A0A914AA64</accession>